<dbReference type="InterPro" id="IPR018108">
    <property type="entry name" value="MCP_transmembrane"/>
</dbReference>
<feature type="non-terminal residue" evidence="8">
    <location>
        <position position="1"/>
    </location>
</feature>
<dbReference type="SUPFAM" id="SSF103506">
    <property type="entry name" value="Mitochondrial carrier"/>
    <property type="match status" value="1"/>
</dbReference>
<dbReference type="Proteomes" id="UP000257109">
    <property type="component" value="Unassembled WGS sequence"/>
</dbReference>
<keyword evidence="3" id="KW-0813">Transport</keyword>
<organism evidence="8 9">
    <name type="scientific">Mucuna pruriens</name>
    <name type="common">Velvet bean</name>
    <name type="synonym">Dolichos pruriens</name>
    <dbReference type="NCBI Taxonomy" id="157652"/>
    <lineage>
        <taxon>Eukaryota</taxon>
        <taxon>Viridiplantae</taxon>
        <taxon>Streptophyta</taxon>
        <taxon>Embryophyta</taxon>
        <taxon>Tracheophyta</taxon>
        <taxon>Spermatophyta</taxon>
        <taxon>Magnoliopsida</taxon>
        <taxon>eudicotyledons</taxon>
        <taxon>Gunneridae</taxon>
        <taxon>Pentapetalae</taxon>
        <taxon>rosids</taxon>
        <taxon>fabids</taxon>
        <taxon>Fabales</taxon>
        <taxon>Fabaceae</taxon>
        <taxon>Papilionoideae</taxon>
        <taxon>50 kb inversion clade</taxon>
        <taxon>NPAAA clade</taxon>
        <taxon>indigoferoid/millettioid clade</taxon>
        <taxon>Phaseoleae</taxon>
        <taxon>Mucuna</taxon>
    </lineage>
</organism>
<evidence type="ECO:0000256" key="4">
    <source>
        <dbReference type="ARBA" id="ARBA00022692"/>
    </source>
</evidence>
<evidence type="ECO:0000256" key="1">
    <source>
        <dbReference type="ARBA" id="ARBA00004141"/>
    </source>
</evidence>
<reference evidence="8" key="1">
    <citation type="submission" date="2018-05" db="EMBL/GenBank/DDBJ databases">
        <title>Draft genome of Mucuna pruriens seed.</title>
        <authorList>
            <person name="Nnadi N.E."/>
            <person name="Vos R."/>
            <person name="Hasami M.H."/>
            <person name="Devisetty U.K."/>
            <person name="Aguiy J.C."/>
        </authorList>
    </citation>
    <scope>NUCLEOTIDE SEQUENCE [LARGE SCALE GENOMIC DNA]</scope>
    <source>
        <strain evidence="8">JCA_2017</strain>
    </source>
</reference>
<dbReference type="Pfam" id="PF00153">
    <property type="entry name" value="Mito_carr"/>
    <property type="match status" value="1"/>
</dbReference>
<comment type="subcellular location">
    <subcellularLocation>
        <location evidence="1">Membrane</location>
        <topology evidence="1">Multi-pass membrane protein</topology>
    </subcellularLocation>
</comment>
<protein>
    <submittedName>
        <fullName evidence="8">Uncharacterized protein</fullName>
    </submittedName>
</protein>
<evidence type="ECO:0000313" key="9">
    <source>
        <dbReference type="Proteomes" id="UP000257109"/>
    </source>
</evidence>
<keyword evidence="9" id="KW-1185">Reference proteome</keyword>
<accession>A0A371I303</accession>
<comment type="similarity">
    <text evidence="2">Belongs to the mitochondrial carrier (TC 2.A.29) family.</text>
</comment>
<evidence type="ECO:0000313" key="8">
    <source>
        <dbReference type="EMBL" id="RDY09416.1"/>
    </source>
</evidence>
<evidence type="ECO:0000256" key="3">
    <source>
        <dbReference type="ARBA" id="ARBA00022448"/>
    </source>
</evidence>
<keyword evidence="7" id="KW-0472">Membrane</keyword>
<dbReference type="PANTHER" id="PTHR45667">
    <property type="entry name" value="S-ADENOSYLMETHIONINE MITOCHONDRIAL CARRIER PROTEIN"/>
    <property type="match status" value="1"/>
</dbReference>
<dbReference type="EMBL" id="QJKJ01001056">
    <property type="protein sequence ID" value="RDY09416.1"/>
    <property type="molecule type" value="Genomic_DNA"/>
</dbReference>
<evidence type="ECO:0000256" key="6">
    <source>
        <dbReference type="ARBA" id="ARBA00022989"/>
    </source>
</evidence>
<dbReference type="AlphaFoldDB" id="A0A371I303"/>
<evidence type="ECO:0000256" key="2">
    <source>
        <dbReference type="ARBA" id="ARBA00006375"/>
    </source>
</evidence>
<dbReference type="GO" id="GO:0016020">
    <property type="term" value="C:membrane"/>
    <property type="evidence" value="ECO:0007669"/>
    <property type="project" value="UniProtKB-SubCell"/>
</dbReference>
<gene>
    <name evidence="8" type="ORF">CR513_06207</name>
</gene>
<evidence type="ECO:0000256" key="5">
    <source>
        <dbReference type="ARBA" id="ARBA00022737"/>
    </source>
</evidence>
<evidence type="ECO:0000256" key="7">
    <source>
        <dbReference type="ARBA" id="ARBA00023136"/>
    </source>
</evidence>
<sequence length="66" mass="7293">FYTYESLKQVMPSSPYSTQPNTSEILVCGGLTGSTTALLTTPFDVIKTRLQTQTYSSGQKRNNVKN</sequence>
<comment type="caution">
    <text evidence="8">The sequence shown here is derived from an EMBL/GenBank/DDBJ whole genome shotgun (WGS) entry which is preliminary data.</text>
</comment>
<keyword evidence="5" id="KW-0677">Repeat</keyword>
<keyword evidence="4" id="KW-0812">Transmembrane</keyword>
<keyword evidence="6" id="KW-1133">Transmembrane helix</keyword>
<name>A0A371I303_MUCPR</name>
<dbReference type="InterPro" id="IPR023395">
    <property type="entry name" value="MCP_dom_sf"/>
</dbReference>
<proteinExistence type="inferred from homology"/>
<dbReference type="Gene3D" id="1.50.40.10">
    <property type="entry name" value="Mitochondrial carrier domain"/>
    <property type="match status" value="1"/>
</dbReference>